<name>A0A9R1W8S4_LACSA</name>
<sequence>MVLHYIVTSSFLCPCHCLKTGSIFIEIFCYYLGGGGGGGEGGISIFKQHIAHVTRNVSSCPNSTKYDRLRIQKYLNEGKLKKTAKRTHDETLRS</sequence>
<proteinExistence type="predicted"/>
<dbReference type="Proteomes" id="UP000235145">
    <property type="component" value="Unassembled WGS sequence"/>
</dbReference>
<dbReference type="EMBL" id="NBSK02000003">
    <property type="protein sequence ID" value="KAJ0218427.1"/>
    <property type="molecule type" value="Genomic_DNA"/>
</dbReference>
<gene>
    <name evidence="1" type="ORF">LSAT_V11C300109350</name>
</gene>
<protein>
    <submittedName>
        <fullName evidence="1">Uncharacterized protein</fullName>
    </submittedName>
</protein>
<keyword evidence="2" id="KW-1185">Reference proteome</keyword>
<reference evidence="1 2" key="1">
    <citation type="journal article" date="2017" name="Nat. Commun.">
        <title>Genome assembly with in vitro proximity ligation data and whole-genome triplication in lettuce.</title>
        <authorList>
            <person name="Reyes-Chin-Wo S."/>
            <person name="Wang Z."/>
            <person name="Yang X."/>
            <person name="Kozik A."/>
            <person name="Arikit S."/>
            <person name="Song C."/>
            <person name="Xia L."/>
            <person name="Froenicke L."/>
            <person name="Lavelle D.O."/>
            <person name="Truco M.J."/>
            <person name="Xia R."/>
            <person name="Zhu S."/>
            <person name="Xu C."/>
            <person name="Xu H."/>
            <person name="Xu X."/>
            <person name="Cox K."/>
            <person name="Korf I."/>
            <person name="Meyers B.C."/>
            <person name="Michelmore R.W."/>
        </authorList>
    </citation>
    <scope>NUCLEOTIDE SEQUENCE [LARGE SCALE GENOMIC DNA]</scope>
    <source>
        <strain evidence="2">cv. Salinas</strain>
        <tissue evidence="1">Seedlings</tissue>
    </source>
</reference>
<accession>A0A9R1W8S4</accession>
<comment type="caution">
    <text evidence="1">The sequence shown here is derived from an EMBL/GenBank/DDBJ whole genome shotgun (WGS) entry which is preliminary data.</text>
</comment>
<dbReference type="AlphaFoldDB" id="A0A9R1W8S4"/>
<evidence type="ECO:0000313" key="1">
    <source>
        <dbReference type="EMBL" id="KAJ0218427.1"/>
    </source>
</evidence>
<organism evidence="1 2">
    <name type="scientific">Lactuca sativa</name>
    <name type="common">Garden lettuce</name>
    <dbReference type="NCBI Taxonomy" id="4236"/>
    <lineage>
        <taxon>Eukaryota</taxon>
        <taxon>Viridiplantae</taxon>
        <taxon>Streptophyta</taxon>
        <taxon>Embryophyta</taxon>
        <taxon>Tracheophyta</taxon>
        <taxon>Spermatophyta</taxon>
        <taxon>Magnoliopsida</taxon>
        <taxon>eudicotyledons</taxon>
        <taxon>Gunneridae</taxon>
        <taxon>Pentapetalae</taxon>
        <taxon>asterids</taxon>
        <taxon>campanulids</taxon>
        <taxon>Asterales</taxon>
        <taxon>Asteraceae</taxon>
        <taxon>Cichorioideae</taxon>
        <taxon>Cichorieae</taxon>
        <taxon>Lactucinae</taxon>
        <taxon>Lactuca</taxon>
    </lineage>
</organism>
<evidence type="ECO:0000313" key="2">
    <source>
        <dbReference type="Proteomes" id="UP000235145"/>
    </source>
</evidence>